<dbReference type="Proteomes" id="UP000735302">
    <property type="component" value="Unassembled WGS sequence"/>
</dbReference>
<dbReference type="AlphaFoldDB" id="A0AAV4DIK9"/>
<feature type="compositionally biased region" description="Basic and acidic residues" evidence="1">
    <location>
        <begin position="63"/>
        <end position="77"/>
    </location>
</feature>
<comment type="caution">
    <text evidence="2">The sequence shown here is derived from an EMBL/GenBank/DDBJ whole genome shotgun (WGS) entry which is preliminary data.</text>
</comment>
<name>A0AAV4DIK9_9GAST</name>
<organism evidence="2 3">
    <name type="scientific">Plakobranchus ocellatus</name>
    <dbReference type="NCBI Taxonomy" id="259542"/>
    <lineage>
        <taxon>Eukaryota</taxon>
        <taxon>Metazoa</taxon>
        <taxon>Spiralia</taxon>
        <taxon>Lophotrochozoa</taxon>
        <taxon>Mollusca</taxon>
        <taxon>Gastropoda</taxon>
        <taxon>Heterobranchia</taxon>
        <taxon>Euthyneura</taxon>
        <taxon>Panpulmonata</taxon>
        <taxon>Sacoglossa</taxon>
        <taxon>Placobranchoidea</taxon>
        <taxon>Plakobranchidae</taxon>
        <taxon>Plakobranchus</taxon>
    </lineage>
</organism>
<sequence length="77" mass="8788">MVFANFPPAITDKVINDIHLFKTMEKIRDVEIVPSSFLEFPPNEQNQRNIPVSIFRVSPGTEPTHHSRSDKATIRAN</sequence>
<keyword evidence="3" id="KW-1185">Reference proteome</keyword>
<feature type="region of interest" description="Disordered" evidence="1">
    <location>
        <begin position="56"/>
        <end position="77"/>
    </location>
</feature>
<evidence type="ECO:0000313" key="3">
    <source>
        <dbReference type="Proteomes" id="UP000735302"/>
    </source>
</evidence>
<protein>
    <submittedName>
        <fullName evidence="2">Uncharacterized protein</fullName>
    </submittedName>
</protein>
<gene>
    <name evidence="2" type="ORF">PoB_007038800</name>
</gene>
<reference evidence="2 3" key="1">
    <citation type="journal article" date="2021" name="Elife">
        <title>Chloroplast acquisition without the gene transfer in kleptoplastic sea slugs, Plakobranchus ocellatus.</title>
        <authorList>
            <person name="Maeda T."/>
            <person name="Takahashi S."/>
            <person name="Yoshida T."/>
            <person name="Shimamura S."/>
            <person name="Takaki Y."/>
            <person name="Nagai Y."/>
            <person name="Toyoda A."/>
            <person name="Suzuki Y."/>
            <person name="Arimoto A."/>
            <person name="Ishii H."/>
            <person name="Satoh N."/>
            <person name="Nishiyama T."/>
            <person name="Hasebe M."/>
            <person name="Maruyama T."/>
            <person name="Minagawa J."/>
            <person name="Obokata J."/>
            <person name="Shigenobu S."/>
        </authorList>
    </citation>
    <scope>NUCLEOTIDE SEQUENCE [LARGE SCALE GENOMIC DNA]</scope>
</reference>
<accession>A0AAV4DIK9</accession>
<evidence type="ECO:0000256" key="1">
    <source>
        <dbReference type="SAM" id="MobiDB-lite"/>
    </source>
</evidence>
<evidence type="ECO:0000313" key="2">
    <source>
        <dbReference type="EMBL" id="GFO43883.1"/>
    </source>
</evidence>
<dbReference type="EMBL" id="BLXT01007928">
    <property type="protein sequence ID" value="GFO43883.1"/>
    <property type="molecule type" value="Genomic_DNA"/>
</dbReference>
<proteinExistence type="predicted"/>